<evidence type="ECO:0000313" key="3">
    <source>
        <dbReference type="Proteomes" id="UP000295252"/>
    </source>
</evidence>
<protein>
    <recommendedName>
        <fullName evidence="1">NB-ARC domain-containing protein</fullName>
    </recommendedName>
</protein>
<organism evidence="2 3">
    <name type="scientific">Coffea canephora</name>
    <name type="common">Robusta coffee</name>
    <dbReference type="NCBI Taxonomy" id="49390"/>
    <lineage>
        <taxon>Eukaryota</taxon>
        <taxon>Viridiplantae</taxon>
        <taxon>Streptophyta</taxon>
        <taxon>Embryophyta</taxon>
        <taxon>Tracheophyta</taxon>
        <taxon>Spermatophyta</taxon>
        <taxon>Magnoliopsida</taxon>
        <taxon>eudicotyledons</taxon>
        <taxon>Gunneridae</taxon>
        <taxon>Pentapetalae</taxon>
        <taxon>asterids</taxon>
        <taxon>lamiids</taxon>
        <taxon>Gentianales</taxon>
        <taxon>Rubiaceae</taxon>
        <taxon>Ixoroideae</taxon>
        <taxon>Gardenieae complex</taxon>
        <taxon>Bertiereae - Coffeeae clade</taxon>
        <taxon>Coffeeae</taxon>
        <taxon>Coffea</taxon>
    </lineage>
</organism>
<dbReference type="Gene3D" id="3.40.50.300">
    <property type="entry name" value="P-loop containing nucleotide triphosphate hydrolases"/>
    <property type="match status" value="1"/>
</dbReference>
<evidence type="ECO:0000259" key="1">
    <source>
        <dbReference type="Pfam" id="PF00931"/>
    </source>
</evidence>
<dbReference type="Proteomes" id="UP000295252">
    <property type="component" value="Chromosome III"/>
</dbReference>
<dbReference type="Pfam" id="PF00931">
    <property type="entry name" value="NB-ARC"/>
    <property type="match status" value="1"/>
</dbReference>
<accession>A0A068UD06</accession>
<dbReference type="STRING" id="49390.A0A068UD06"/>
<keyword evidence="3" id="KW-1185">Reference proteome</keyword>
<name>A0A068UD06_COFCA</name>
<dbReference type="SUPFAM" id="SSF52540">
    <property type="entry name" value="P-loop containing nucleoside triphosphate hydrolases"/>
    <property type="match status" value="1"/>
</dbReference>
<feature type="domain" description="NB-ARC" evidence="1">
    <location>
        <begin position="4"/>
        <end position="78"/>
    </location>
</feature>
<dbReference type="InParanoid" id="A0A068UD06"/>
<sequence length="78" mass="9082">MSDEAMGEKLYKCLKGKRYLIVVDDILGMEVWNDLKKYFPNDENDSKILMTSRIRNVAGNPRNGSPTYYLRFLSQDES</sequence>
<dbReference type="Gramene" id="CDP05523">
    <property type="protein sequence ID" value="CDP05523"/>
    <property type="gene ID" value="GSCOC_T00020625001"/>
</dbReference>
<dbReference type="OrthoDB" id="1180289at2759"/>
<dbReference type="InterPro" id="IPR027417">
    <property type="entry name" value="P-loop_NTPase"/>
</dbReference>
<dbReference type="GO" id="GO:0043531">
    <property type="term" value="F:ADP binding"/>
    <property type="evidence" value="ECO:0007669"/>
    <property type="project" value="InterPro"/>
</dbReference>
<dbReference type="AlphaFoldDB" id="A0A068UD06"/>
<dbReference type="OMA" id="YFPNDEN"/>
<dbReference type="EMBL" id="HG739100">
    <property type="protein sequence ID" value="CDP05523.1"/>
    <property type="molecule type" value="Genomic_DNA"/>
</dbReference>
<evidence type="ECO:0000313" key="2">
    <source>
        <dbReference type="EMBL" id="CDP05523.1"/>
    </source>
</evidence>
<dbReference type="PhylomeDB" id="A0A068UD06"/>
<dbReference type="InterPro" id="IPR002182">
    <property type="entry name" value="NB-ARC"/>
</dbReference>
<reference evidence="3" key="1">
    <citation type="journal article" date="2014" name="Science">
        <title>The coffee genome provides insight into the convergent evolution of caffeine biosynthesis.</title>
        <authorList>
            <person name="Denoeud F."/>
            <person name="Carretero-Paulet L."/>
            <person name="Dereeper A."/>
            <person name="Droc G."/>
            <person name="Guyot R."/>
            <person name="Pietrella M."/>
            <person name="Zheng C."/>
            <person name="Alberti A."/>
            <person name="Anthony F."/>
            <person name="Aprea G."/>
            <person name="Aury J.M."/>
            <person name="Bento P."/>
            <person name="Bernard M."/>
            <person name="Bocs S."/>
            <person name="Campa C."/>
            <person name="Cenci A."/>
            <person name="Combes M.C."/>
            <person name="Crouzillat D."/>
            <person name="Da Silva C."/>
            <person name="Daddiego L."/>
            <person name="De Bellis F."/>
            <person name="Dussert S."/>
            <person name="Garsmeur O."/>
            <person name="Gayraud T."/>
            <person name="Guignon V."/>
            <person name="Jahn K."/>
            <person name="Jamilloux V."/>
            <person name="Joet T."/>
            <person name="Labadie K."/>
            <person name="Lan T."/>
            <person name="Leclercq J."/>
            <person name="Lepelley M."/>
            <person name="Leroy T."/>
            <person name="Li L.T."/>
            <person name="Librado P."/>
            <person name="Lopez L."/>
            <person name="Munoz A."/>
            <person name="Noel B."/>
            <person name="Pallavicini A."/>
            <person name="Perrotta G."/>
            <person name="Poncet V."/>
            <person name="Pot D."/>
            <person name="Priyono X."/>
            <person name="Rigoreau M."/>
            <person name="Rouard M."/>
            <person name="Rozas J."/>
            <person name="Tranchant-Dubreuil C."/>
            <person name="VanBuren R."/>
            <person name="Zhang Q."/>
            <person name="Andrade A.C."/>
            <person name="Argout X."/>
            <person name="Bertrand B."/>
            <person name="de Kochko A."/>
            <person name="Graziosi G."/>
            <person name="Henry R.J."/>
            <person name="Jayarama X."/>
            <person name="Ming R."/>
            <person name="Nagai C."/>
            <person name="Rounsley S."/>
            <person name="Sankoff D."/>
            <person name="Giuliano G."/>
            <person name="Albert V.A."/>
            <person name="Wincker P."/>
            <person name="Lashermes P."/>
        </authorList>
    </citation>
    <scope>NUCLEOTIDE SEQUENCE [LARGE SCALE GENOMIC DNA]</scope>
    <source>
        <strain evidence="3">cv. DH200-94</strain>
    </source>
</reference>
<gene>
    <name evidence="2" type="ORF">GSCOC_T00020625001</name>
</gene>
<proteinExistence type="predicted"/>